<feature type="transmembrane region" description="Helical" evidence="1">
    <location>
        <begin position="265"/>
        <end position="286"/>
    </location>
</feature>
<evidence type="ECO:0008006" key="4">
    <source>
        <dbReference type="Google" id="ProtNLM"/>
    </source>
</evidence>
<feature type="transmembrane region" description="Helical" evidence="1">
    <location>
        <begin position="231"/>
        <end position="253"/>
    </location>
</feature>
<dbReference type="InterPro" id="IPR000366">
    <property type="entry name" value="GPCR_STE2"/>
</dbReference>
<protein>
    <recommendedName>
        <fullName evidence="4">Fungal pheromone mating factor STE2 GPCR-domain-containing protein</fullName>
    </recommendedName>
</protein>
<dbReference type="Gene3D" id="1.10.287.920">
    <property type="entry name" value="Pheromone alpha factor receptor"/>
    <property type="match status" value="1"/>
</dbReference>
<feature type="transmembrane region" description="Helical" evidence="1">
    <location>
        <begin position="68"/>
        <end position="91"/>
    </location>
</feature>
<keyword evidence="1" id="KW-0812">Transmembrane</keyword>
<dbReference type="Proteomes" id="UP001146351">
    <property type="component" value="Unassembled WGS sequence"/>
</dbReference>
<gene>
    <name evidence="2" type="ORF">N7492_006715</name>
</gene>
<dbReference type="Pfam" id="PF02116">
    <property type="entry name" value="STE2"/>
    <property type="match status" value="1"/>
</dbReference>
<evidence type="ECO:0000313" key="3">
    <source>
        <dbReference type="Proteomes" id="UP001146351"/>
    </source>
</evidence>
<keyword evidence="1" id="KW-1133">Transmembrane helix</keyword>
<accession>A0A9W9I0R7</accession>
<dbReference type="PRINTS" id="PR00250">
    <property type="entry name" value="GPCRSTE2"/>
</dbReference>
<feature type="transmembrane region" description="Helical" evidence="1">
    <location>
        <begin position="34"/>
        <end position="59"/>
    </location>
</feature>
<comment type="caution">
    <text evidence="2">The sequence shown here is derived from an EMBL/GenBank/DDBJ whole genome shotgun (WGS) entry which is preliminary data.</text>
</comment>
<proteinExistence type="predicted"/>
<feature type="transmembrane region" description="Helical" evidence="1">
    <location>
        <begin position="198"/>
        <end position="219"/>
    </location>
</feature>
<sequence length="368" mass="41437">MDSFNPYLQNVTFRRPEGELIQVPMDELDMFLQYNVRICINYASQLGASIVLFLILLLLTRKEKRGSLLFVLNSLALLFNIGRLLCQVIHFTTGFEEVYAYFAFDYSAVPASAYAISILSVTLETLVVICTMVSLVMQVNAVCKTLRRRYRRPMLVLSVLMALTPIAFRMAWMVENDIYIMKAESMEDVLWLESDTNIIITTSICFFCAVFVTKLGYAIRQRRRLGVHDFGPMQVIFVCGCQTLTIPAILSILQYCIRVPELHSSVITLVAISLPLSSIWAGITLGSRRAHPDPDRCRNFWQVLAFNSDGSTLPSTKQSSTELMAPGVAQMLCYSNRTSNKSDYDSESPLGISVERGLSVNSVHRLDV</sequence>
<dbReference type="AlphaFoldDB" id="A0A9W9I0R7"/>
<reference evidence="2" key="2">
    <citation type="journal article" date="2023" name="IMA Fungus">
        <title>Comparative genomic study of the Penicillium genus elucidates a diverse pangenome and 15 lateral gene transfer events.</title>
        <authorList>
            <person name="Petersen C."/>
            <person name="Sorensen T."/>
            <person name="Nielsen M.R."/>
            <person name="Sondergaard T.E."/>
            <person name="Sorensen J.L."/>
            <person name="Fitzpatrick D.A."/>
            <person name="Frisvad J.C."/>
            <person name="Nielsen K.L."/>
        </authorList>
    </citation>
    <scope>NUCLEOTIDE SEQUENCE</scope>
    <source>
        <strain evidence="2">IBT 21917</strain>
    </source>
</reference>
<feature type="transmembrane region" description="Helical" evidence="1">
    <location>
        <begin position="154"/>
        <end position="172"/>
    </location>
</feature>
<keyword evidence="3" id="KW-1185">Reference proteome</keyword>
<reference evidence="2" key="1">
    <citation type="submission" date="2022-11" db="EMBL/GenBank/DDBJ databases">
        <authorList>
            <person name="Petersen C."/>
        </authorList>
    </citation>
    <scope>NUCLEOTIDE SEQUENCE</scope>
    <source>
        <strain evidence="2">IBT 21917</strain>
    </source>
</reference>
<name>A0A9W9I0R7_9EURO</name>
<evidence type="ECO:0000313" key="2">
    <source>
        <dbReference type="EMBL" id="KAJ5161323.1"/>
    </source>
</evidence>
<dbReference type="GO" id="GO:0004932">
    <property type="term" value="F:mating-type factor pheromone receptor activity"/>
    <property type="evidence" value="ECO:0007669"/>
    <property type="project" value="InterPro"/>
</dbReference>
<evidence type="ECO:0000256" key="1">
    <source>
        <dbReference type="SAM" id="Phobius"/>
    </source>
</evidence>
<dbReference type="InterPro" id="IPR027458">
    <property type="entry name" value="STE2_TM1-TM2_sf"/>
</dbReference>
<dbReference type="GO" id="GO:0000750">
    <property type="term" value="P:pheromone-dependent signal transduction involved in conjugation with cellular fusion"/>
    <property type="evidence" value="ECO:0007669"/>
    <property type="project" value="TreeGrafter"/>
</dbReference>
<dbReference type="EMBL" id="JAPQKO010000005">
    <property type="protein sequence ID" value="KAJ5161323.1"/>
    <property type="molecule type" value="Genomic_DNA"/>
</dbReference>
<dbReference type="PANTHER" id="PTHR28009:SF1">
    <property type="entry name" value="PHEROMONE ALPHA FACTOR RECEPTOR"/>
    <property type="match status" value="1"/>
</dbReference>
<dbReference type="GO" id="GO:0038038">
    <property type="term" value="C:G protein-coupled receptor homodimeric complex"/>
    <property type="evidence" value="ECO:0007669"/>
    <property type="project" value="TreeGrafter"/>
</dbReference>
<keyword evidence="1" id="KW-0472">Membrane</keyword>
<organism evidence="2 3">
    <name type="scientific">Penicillium capsulatum</name>
    <dbReference type="NCBI Taxonomy" id="69766"/>
    <lineage>
        <taxon>Eukaryota</taxon>
        <taxon>Fungi</taxon>
        <taxon>Dikarya</taxon>
        <taxon>Ascomycota</taxon>
        <taxon>Pezizomycotina</taxon>
        <taxon>Eurotiomycetes</taxon>
        <taxon>Eurotiomycetidae</taxon>
        <taxon>Eurotiales</taxon>
        <taxon>Aspergillaceae</taxon>
        <taxon>Penicillium</taxon>
    </lineage>
</organism>
<dbReference type="CDD" id="cd14939">
    <property type="entry name" value="7tmD_STE2"/>
    <property type="match status" value="1"/>
</dbReference>
<dbReference type="PANTHER" id="PTHR28009">
    <property type="entry name" value="PHEROMONE ALPHA FACTOR RECEPTOR"/>
    <property type="match status" value="1"/>
</dbReference>
<dbReference type="OrthoDB" id="5402633at2759"/>
<feature type="transmembrane region" description="Helical" evidence="1">
    <location>
        <begin position="111"/>
        <end position="133"/>
    </location>
</feature>